<dbReference type="RefSeq" id="WP_071604323.1">
    <property type="nucleotide sequence ID" value="NZ_CM001975.1"/>
</dbReference>
<gene>
    <name evidence="1" type="ORF">Dpoa569_0001277</name>
</gene>
<protein>
    <recommendedName>
        <fullName evidence="3">DUF2116 family Zn-ribbon domain-containing protein</fullName>
    </recommendedName>
</protein>
<dbReference type="KEGG" id="dic:Dpoa569_0001277"/>
<dbReference type="OrthoDB" id="6271876at2"/>
<accession>A0A5B8I2W1</accession>
<dbReference type="STRING" id="568768.GCA_000406125_02580"/>
<organism evidence="1 2">
    <name type="scientific">Dickeya poaceiphila</name>
    <dbReference type="NCBI Taxonomy" id="568768"/>
    <lineage>
        <taxon>Bacteria</taxon>
        <taxon>Pseudomonadati</taxon>
        <taxon>Pseudomonadota</taxon>
        <taxon>Gammaproteobacteria</taxon>
        <taxon>Enterobacterales</taxon>
        <taxon>Pectobacteriaceae</taxon>
        <taxon>Dickeya</taxon>
    </lineage>
</organism>
<evidence type="ECO:0008006" key="3">
    <source>
        <dbReference type="Google" id="ProtNLM"/>
    </source>
</evidence>
<keyword evidence="2" id="KW-1185">Reference proteome</keyword>
<proteinExistence type="predicted"/>
<evidence type="ECO:0000313" key="2">
    <source>
        <dbReference type="Proteomes" id="UP000320591"/>
    </source>
</evidence>
<evidence type="ECO:0000313" key="1">
    <source>
        <dbReference type="EMBL" id="QDX29502.1"/>
    </source>
</evidence>
<sequence>MTEIIDQANELVEMTIQHAINSRPAPLPFTGKCRNCDEKISVGSFCDADCRNDFELRRKNERK</sequence>
<reference evidence="1 2" key="1">
    <citation type="journal article" date="2019" name="Environ. Microbiol.">
        <title>The phytopathogenic nature of Dickeya aquatica 174/2 and the dynamic early evolution of Dickeya pathogenicity.</title>
        <authorList>
            <person name="Duprey A."/>
            <person name="Taib N."/>
            <person name="Leonard S."/>
            <person name="Garin T."/>
            <person name="Flandrois J.P."/>
            <person name="Nasser W."/>
            <person name="Brochier-Armanet C."/>
            <person name="Reverchon S."/>
        </authorList>
    </citation>
    <scope>NUCLEOTIDE SEQUENCE [LARGE SCALE GENOMIC DNA]</scope>
    <source>
        <strain evidence="1 2">NCPPB 569</strain>
    </source>
</reference>
<name>A0A5B8I2W1_9GAMM</name>
<dbReference type="Proteomes" id="UP000320591">
    <property type="component" value="Chromosome"/>
</dbReference>
<dbReference type="EMBL" id="CP042220">
    <property type="protein sequence ID" value="QDX29502.1"/>
    <property type="molecule type" value="Genomic_DNA"/>
</dbReference>
<dbReference type="AlphaFoldDB" id="A0A5B8I2W1"/>